<evidence type="ECO:0000256" key="1">
    <source>
        <dbReference type="SAM" id="MobiDB-lite"/>
    </source>
</evidence>
<feature type="region of interest" description="Disordered" evidence="1">
    <location>
        <begin position="82"/>
        <end position="104"/>
    </location>
</feature>
<feature type="compositionally biased region" description="Low complexity" evidence="1">
    <location>
        <begin position="82"/>
        <end position="98"/>
    </location>
</feature>
<accession>A0A449HBE8</accession>
<name>A0A449HBE8_NOCFR</name>
<dbReference type="EMBL" id="CAACYE010000005">
    <property type="protein sequence ID" value="VFA82668.1"/>
    <property type="molecule type" value="Genomic_DNA"/>
</dbReference>
<feature type="compositionally biased region" description="Low complexity" evidence="1">
    <location>
        <begin position="17"/>
        <end position="31"/>
    </location>
</feature>
<reference evidence="2" key="1">
    <citation type="submission" date="2019-02" db="EMBL/GenBank/DDBJ databases">
        <authorList>
            <consortium name="Pathogen Informatics"/>
        </authorList>
    </citation>
    <scope>NUCLEOTIDE SEQUENCE</scope>
    <source>
        <strain evidence="2">3012STDY6733949</strain>
    </source>
</reference>
<feature type="compositionally biased region" description="Basic and acidic residues" evidence="1">
    <location>
        <begin position="1"/>
        <end position="16"/>
    </location>
</feature>
<sequence length="104" mass="10244">MTGTGRDHRADPRDVRAAIADSPDPLLAAAAGDERNVVPTPTRPGIPGASGSDSTRQDGAAARVAPAASAAATATITAAMAKAPVKELPSTGTTSSGPMTWPIA</sequence>
<feature type="region of interest" description="Disordered" evidence="1">
    <location>
        <begin position="1"/>
        <end position="68"/>
    </location>
</feature>
<gene>
    <name evidence="2" type="ORF">NCTC1935_00728</name>
</gene>
<organism evidence="2">
    <name type="scientific">Nocardia farcinica</name>
    <dbReference type="NCBI Taxonomy" id="37329"/>
    <lineage>
        <taxon>Bacteria</taxon>
        <taxon>Bacillati</taxon>
        <taxon>Actinomycetota</taxon>
        <taxon>Actinomycetes</taxon>
        <taxon>Mycobacteriales</taxon>
        <taxon>Nocardiaceae</taxon>
        <taxon>Nocardia</taxon>
    </lineage>
</organism>
<protein>
    <submittedName>
        <fullName evidence="2">Uncharacterized protein</fullName>
    </submittedName>
</protein>
<dbReference type="AlphaFoldDB" id="A0A449HBE8"/>
<proteinExistence type="predicted"/>
<evidence type="ECO:0000313" key="2">
    <source>
        <dbReference type="EMBL" id="VFA82668.1"/>
    </source>
</evidence>